<evidence type="ECO:0000256" key="1">
    <source>
        <dbReference type="SAM" id="SignalP"/>
    </source>
</evidence>
<sequence>MTTLYTVSFKRTVLATLIGLCLSKYAFALEEISDDALSQTTGEGVAILPTDFSFVLRGDKAGNETSLTDRSKDTGYIHYVPVGGLTSMVQDTNNDGSVTTADHSVGKADLYLYGLALSKNDNDSNNRFGSKIASWGTANNPWVLKAATATNVPDFSGTNGTVTYLNLEAPLYETGTKTGVDAYNLKLALWVDAFVRDQSKPEGDPNQFKLGELFSSTQTAAEASAGDRANRLRLQAIANGFGVNGSNLQIFQTLGGSSNNNGMSAFYNNTLGVSGVFRINSGDSQNFKAVYNPGTASRTYSIDGGTNYSTTAGWRTATTGCGDASISFSDANCQFRFRDRKVNDTVSGASWNLPTGFQAGDKVLRISTKETTSAANPTVQSNLSTPALNGTVAPTFEANEGLYLYYPNINLVLGSLYQPVILGSDGRNFSLEIARIPNKPEIYKKIYTDYSGLDNSYLGSTCNVYQCGDSTISGYQGGSARTNYNLANGTKLATHSSISIGTAYSPDGGKTLLAYDGVESMGVFFGQPVSRTGISGTKIYNEVQYQQRRQRVDTNYLVTDRYLLRSEGGLTGANSTITDPYDGHTIKASGVIFSPDVVEYRWFTTQGYHEDWIYLDSVNADGTKVFGNTDGTYARYCTTAFACLGGTPVNGGSAVVGQKGSVTSAENLNNLTLGGFIAGLDECWPGETGNGMCAGTSQSGEGVKGLSRLTILDSTAAKAENRQWAFGTRNNEARWFNVNGGLEKILYGSANDPAPAVPTGGVNPSAMNNYGSAVIDGLLIQHMKLTTKGL</sequence>
<reference evidence="2" key="1">
    <citation type="submission" date="2021-06" db="EMBL/GenBank/DDBJ databases">
        <title>Propagation of a rapidly emergent carbapenem-resistant Acinetobacter baumannii lineage by various extra-hospital transmission networks.</title>
        <authorList>
            <person name="Calix J."/>
        </authorList>
    </citation>
    <scope>NUCLEOTIDE SEQUENCE</scope>
    <source>
        <strain evidence="2">WU_MDCI_Aw63</strain>
    </source>
</reference>
<dbReference type="AlphaFoldDB" id="A0AAW5R853"/>
<gene>
    <name evidence="2" type="ORF">KTH64_07755</name>
</gene>
<keyword evidence="1" id="KW-0732">Signal</keyword>
<proteinExistence type="predicted"/>
<dbReference type="RefSeq" id="WP_125271957.1">
    <property type="nucleotide sequence ID" value="NZ_CABFLT010000051.1"/>
</dbReference>
<dbReference type="EMBL" id="JAHPRE010000026">
    <property type="protein sequence ID" value="MCU4396857.1"/>
    <property type="molecule type" value="Genomic_DNA"/>
</dbReference>
<comment type="caution">
    <text evidence="2">The sequence shown here is derived from an EMBL/GenBank/DDBJ whole genome shotgun (WGS) entry which is preliminary data.</text>
</comment>
<evidence type="ECO:0000313" key="2">
    <source>
        <dbReference type="EMBL" id="MCU4396857.1"/>
    </source>
</evidence>
<evidence type="ECO:0000313" key="3">
    <source>
        <dbReference type="Proteomes" id="UP001208534"/>
    </source>
</evidence>
<evidence type="ECO:0008006" key="4">
    <source>
        <dbReference type="Google" id="ProtNLM"/>
    </source>
</evidence>
<organism evidence="2 3">
    <name type="scientific">Acinetobacter junii</name>
    <dbReference type="NCBI Taxonomy" id="40215"/>
    <lineage>
        <taxon>Bacteria</taxon>
        <taxon>Pseudomonadati</taxon>
        <taxon>Pseudomonadota</taxon>
        <taxon>Gammaproteobacteria</taxon>
        <taxon>Moraxellales</taxon>
        <taxon>Moraxellaceae</taxon>
        <taxon>Acinetobacter</taxon>
    </lineage>
</organism>
<protein>
    <recommendedName>
        <fullName evidence="4">Signal peptide-containing protein</fullName>
    </recommendedName>
</protein>
<feature type="chain" id="PRO_5043913414" description="Signal peptide-containing protein" evidence="1">
    <location>
        <begin position="29"/>
        <end position="790"/>
    </location>
</feature>
<accession>A0AAW5R853</accession>
<feature type="signal peptide" evidence="1">
    <location>
        <begin position="1"/>
        <end position="28"/>
    </location>
</feature>
<name>A0AAW5R853_ACIJU</name>
<dbReference type="Proteomes" id="UP001208534">
    <property type="component" value="Unassembled WGS sequence"/>
</dbReference>